<keyword evidence="4" id="KW-1185">Reference proteome</keyword>
<evidence type="ECO:0000313" key="4">
    <source>
        <dbReference type="Proteomes" id="UP000063919"/>
    </source>
</evidence>
<evidence type="ECO:0000313" key="3">
    <source>
        <dbReference type="EMBL" id="ALD66147.1"/>
    </source>
</evidence>
<reference evidence="3 4" key="1">
    <citation type="journal article" date="2015" name="Genome Announc.">
        <title>Complete Genome Sequence of Spiroplasma cantharicola CC-1T (DSM 21588), a Bacterium Isolated from Soldier Beetle (Cantharis carolinus).</title>
        <authorList>
            <person name="Lo W.S."/>
            <person name="Liu P.Y."/>
            <person name="Kuo C.H."/>
        </authorList>
    </citation>
    <scope>NUCLEOTIDE SEQUENCE [LARGE SCALE GENOMIC DNA]</scope>
    <source>
        <strain evidence="3 4">CC-1</strain>
    </source>
</reference>
<dbReference type="RefSeq" id="WP_053945918.1">
    <property type="nucleotide sequence ID" value="NZ_CP012622.1"/>
</dbReference>
<keyword evidence="2" id="KW-0472">Membrane</keyword>
<dbReference type="Proteomes" id="UP000063919">
    <property type="component" value="Chromosome"/>
</dbReference>
<gene>
    <name evidence="3" type="ORF">SCANT_v1c02370</name>
</gene>
<feature type="transmembrane region" description="Helical" evidence="2">
    <location>
        <begin position="51"/>
        <end position="76"/>
    </location>
</feature>
<dbReference type="STRING" id="362837.SCANT_v1c02370"/>
<keyword evidence="2" id="KW-1133">Transmembrane helix</keyword>
<dbReference type="OrthoDB" id="389702at2"/>
<feature type="transmembrane region" description="Helical" evidence="2">
    <location>
        <begin position="82"/>
        <end position="106"/>
    </location>
</feature>
<dbReference type="AlphaFoldDB" id="A0A0M4JRU3"/>
<feature type="region of interest" description="Disordered" evidence="1">
    <location>
        <begin position="207"/>
        <end position="272"/>
    </location>
</feature>
<name>A0A0M4JRU3_9MOLU</name>
<evidence type="ECO:0000256" key="1">
    <source>
        <dbReference type="SAM" id="MobiDB-lite"/>
    </source>
</evidence>
<evidence type="ECO:0000256" key="2">
    <source>
        <dbReference type="SAM" id="Phobius"/>
    </source>
</evidence>
<keyword evidence="2" id="KW-0812">Transmembrane</keyword>
<dbReference type="EMBL" id="CP012622">
    <property type="protein sequence ID" value="ALD66147.1"/>
    <property type="molecule type" value="Genomic_DNA"/>
</dbReference>
<protein>
    <submittedName>
        <fullName evidence="3">Uncharacterized protein</fullName>
    </submittedName>
</protein>
<sequence length="272" mass="31040">MINNLLSLEQSNLLILSIVLLTVAPLSSIYSWYLTLQFKTNKSEVKFANKLWVSIMITLQFLSIASSIMSIVFYFIDLNLSQTLFIVCIVIAFATSAIWFSMVLFFSNQIWFYMDEEKIVTLGESIKLSKIQKIIEDDQKSAVYVNYLEGRRTIKKVKFSKKTALGIYFLENASKTGVTPEKGDQVSYFKEQIAKIRQEALEMTNKSVKTPVEPVENKTEKEAKEKVEKVSKDVEQAVEKTEEIVEKPVKKPTSSVKKPTAKSKASEKKEDK</sequence>
<accession>A0A0M4JRU3</accession>
<organism evidence="3 4">
    <name type="scientific">Spiroplasma cantharicola</name>
    <dbReference type="NCBI Taxonomy" id="362837"/>
    <lineage>
        <taxon>Bacteria</taxon>
        <taxon>Bacillati</taxon>
        <taxon>Mycoplasmatota</taxon>
        <taxon>Mollicutes</taxon>
        <taxon>Entomoplasmatales</taxon>
        <taxon>Spiroplasmataceae</taxon>
        <taxon>Spiroplasma</taxon>
    </lineage>
</organism>
<proteinExistence type="predicted"/>
<dbReference type="PATRIC" id="fig|362837.3.peg.238"/>
<feature type="compositionally biased region" description="Basic and acidic residues" evidence="1">
    <location>
        <begin position="215"/>
        <end position="249"/>
    </location>
</feature>
<dbReference type="KEGG" id="scj:SCANT_v1c02370"/>
<feature type="transmembrane region" description="Helical" evidence="2">
    <location>
        <begin position="12"/>
        <end position="30"/>
    </location>
</feature>